<feature type="binding site" evidence="7">
    <location>
        <begin position="468"/>
        <end position="472"/>
    </location>
    <ligand>
        <name>substrate</name>
    </ligand>
</feature>
<reference evidence="9" key="2">
    <citation type="journal article" date="2021" name="PeerJ">
        <title>Extensive microbial diversity within the chicken gut microbiome revealed by metagenomics and culture.</title>
        <authorList>
            <person name="Gilroy R."/>
            <person name="Ravi A."/>
            <person name="Getino M."/>
            <person name="Pursley I."/>
            <person name="Horton D.L."/>
            <person name="Alikhan N.F."/>
            <person name="Baker D."/>
            <person name="Gharbi K."/>
            <person name="Hall N."/>
            <person name="Watson M."/>
            <person name="Adriaenssens E.M."/>
            <person name="Foster-Nyarko E."/>
            <person name="Jarju S."/>
            <person name="Secka A."/>
            <person name="Antonio M."/>
            <person name="Oren A."/>
            <person name="Chaudhuri R.R."/>
            <person name="La Ragione R."/>
            <person name="Hildebrand F."/>
            <person name="Pallen M.J."/>
        </authorList>
    </citation>
    <scope>NUCLEOTIDE SEQUENCE</scope>
    <source>
        <strain evidence="9">14700</strain>
    </source>
</reference>
<evidence type="ECO:0000256" key="7">
    <source>
        <dbReference type="PIRSR" id="PIRSR005536-2"/>
    </source>
</evidence>
<evidence type="ECO:0000259" key="8">
    <source>
        <dbReference type="Pfam" id="PF16875"/>
    </source>
</evidence>
<dbReference type="InterPro" id="IPR038417">
    <property type="entry name" value="Alpga-gal_N_sf"/>
</dbReference>
<dbReference type="PIRSF" id="PIRSF005536">
    <property type="entry name" value="Agal"/>
    <property type="match status" value="1"/>
</dbReference>
<evidence type="ECO:0000256" key="3">
    <source>
        <dbReference type="ARBA" id="ARBA00022801"/>
    </source>
</evidence>
<dbReference type="Proteomes" id="UP000810292">
    <property type="component" value="Unassembled WGS sequence"/>
</dbReference>
<feature type="active site" description="Nucleophile" evidence="6">
    <location>
        <position position="470"/>
    </location>
</feature>
<dbReference type="SUPFAM" id="SSF51445">
    <property type="entry name" value="(Trans)glycosidases"/>
    <property type="match status" value="1"/>
</dbReference>
<evidence type="ECO:0000256" key="6">
    <source>
        <dbReference type="PIRSR" id="PIRSR005536-1"/>
    </source>
</evidence>
<dbReference type="InterPro" id="IPR002252">
    <property type="entry name" value="Glyco_hydro_36"/>
</dbReference>
<dbReference type="EMBL" id="JADIMF010000125">
    <property type="protein sequence ID" value="MBO8469652.1"/>
    <property type="molecule type" value="Genomic_DNA"/>
</dbReference>
<feature type="binding site" evidence="7">
    <location>
        <position position="435"/>
    </location>
    <ligand>
        <name>substrate</name>
    </ligand>
</feature>
<feature type="binding site" evidence="7">
    <location>
        <begin position="358"/>
        <end position="359"/>
    </location>
    <ligand>
        <name>substrate</name>
    </ligand>
</feature>
<dbReference type="PANTHER" id="PTHR43053">
    <property type="entry name" value="GLYCOSIDASE FAMILY 31"/>
    <property type="match status" value="1"/>
</dbReference>
<dbReference type="Pfam" id="PF16875">
    <property type="entry name" value="Glyco_hydro_36N"/>
    <property type="match status" value="1"/>
</dbReference>
<sequence length="754" mass="86005">MITEKGKTFVVSTEHTSYMMTVLKTGHLVHLGYGPRINEIPDPAQFLGPEPAIVGTVCYWDDDHPGVIPTNLALEYSAPFRGDNREAALVVDYGNGATSLDLLYKGHRVYEGKDISSPISLQPEDGNETLEIELYDSATRISVTLSYTVFPGSDVIVRSAILENNTKNDIVIKNIASMQMDIPSDGWTLYSYDGAWARERYEHRRELQPGITIIDSKLGFSGNEHNPLIYLENSKGEAYGFNLIYSGNHRELVEVSPFGKTRVMNGINPYGFEWKLAPGEYFTSPEAIMVYSKNGREDAALSFHSFINEFIVSGKWRKKERPVLLNSWEGCYFDFDEEKVYHLAECAKELGAELFVLDDGWFGKRTDDTKGLGDWYTNRDRFPNGMEAFAERIRSLGLIFGIWMEPEMVNMDSDLYRAHPDWIISHPKRRPLPCRHQFILDLSREDVREYIHDSVALILNETRAGYIKWDMNRAVSDLYSFSDENHPIGELLHRYIFGLYDILTRLKKEFPDVLFEGCASGGNRYDLAMLMFMPQTWASDNTDLYDRVSIQEGTLSGYPLSTMGAHVSASPGHQSLRVSRIDSRFNIAAFGVLGYELDVTRLSEEEKNAIKDQIAFYKKYRKVFQYGEFRKLRISDNQRFWYTTLGKTTIALEIQTLNEVHTGRNDRLYLPIAEDGKMYRISARKEYIPSSFLGDKSASYGKNTTEDFVAEVSGTILREYGLVLGPQFTGKEFQDSTRILGDFGSRMYVIEELG</sequence>
<feature type="binding site" evidence="7">
    <location>
        <position position="196"/>
    </location>
    <ligand>
        <name>substrate</name>
    </ligand>
</feature>
<dbReference type="GO" id="GO:0004557">
    <property type="term" value="F:alpha-galactosidase activity"/>
    <property type="evidence" value="ECO:0007669"/>
    <property type="project" value="UniProtKB-UniRule"/>
</dbReference>
<feature type="domain" description="Glycosyl hydrolase family 36 N-terminal" evidence="8">
    <location>
        <begin position="26"/>
        <end position="277"/>
    </location>
</feature>
<dbReference type="GO" id="GO:0016052">
    <property type="term" value="P:carbohydrate catabolic process"/>
    <property type="evidence" value="ECO:0007669"/>
    <property type="project" value="InterPro"/>
</dbReference>
<proteinExistence type="inferred from homology"/>
<feature type="binding site" evidence="7">
    <location>
        <position position="540"/>
    </location>
    <ligand>
        <name>substrate</name>
    </ligand>
</feature>
<protein>
    <recommendedName>
        <fullName evidence="2 5">Alpha-galactosidase</fullName>
        <ecNumber evidence="2 5">3.2.1.22</ecNumber>
    </recommendedName>
</protein>
<evidence type="ECO:0000313" key="9">
    <source>
        <dbReference type="EMBL" id="MBO8469652.1"/>
    </source>
</evidence>
<comment type="caution">
    <text evidence="9">The sequence shown here is derived from an EMBL/GenBank/DDBJ whole genome shotgun (WGS) entry which is preliminary data.</text>
</comment>
<evidence type="ECO:0000256" key="4">
    <source>
        <dbReference type="ARBA" id="ARBA00023295"/>
    </source>
</evidence>
<feature type="binding site" evidence="7">
    <location>
        <position position="518"/>
    </location>
    <ligand>
        <name>substrate</name>
    </ligand>
</feature>
<dbReference type="Pfam" id="PF02065">
    <property type="entry name" value="Melibiase"/>
    <property type="match status" value="1"/>
</dbReference>
<keyword evidence="3 5" id="KW-0378">Hydrolase</keyword>
<dbReference type="InterPro" id="IPR031704">
    <property type="entry name" value="Glyco_hydro_36_N"/>
</dbReference>
<name>A0A9D9NDD3_9SPIO</name>
<dbReference type="FunFam" id="3.20.20.70:FF:000118">
    <property type="entry name" value="Alpha-galactosidase"/>
    <property type="match status" value="1"/>
</dbReference>
<evidence type="ECO:0000256" key="2">
    <source>
        <dbReference type="ARBA" id="ARBA00012755"/>
    </source>
</evidence>
<evidence type="ECO:0000256" key="5">
    <source>
        <dbReference type="PIRNR" id="PIRNR005536"/>
    </source>
</evidence>
<dbReference type="PRINTS" id="PR00743">
    <property type="entry name" value="GLHYDRLASE36"/>
</dbReference>
<dbReference type="EC" id="3.2.1.22" evidence="2 5"/>
<feature type="active site" description="Proton donor" evidence="6">
    <location>
        <position position="540"/>
    </location>
</feature>
<dbReference type="InterPro" id="IPR017853">
    <property type="entry name" value="GH"/>
</dbReference>
<evidence type="ECO:0000313" key="10">
    <source>
        <dbReference type="Proteomes" id="UP000810292"/>
    </source>
</evidence>
<accession>A0A9D9NDD3</accession>
<dbReference type="InterPro" id="IPR013785">
    <property type="entry name" value="Aldolase_TIM"/>
</dbReference>
<dbReference type="PANTHER" id="PTHR43053:SF3">
    <property type="entry name" value="ALPHA-GALACTOSIDASE C-RELATED"/>
    <property type="match status" value="1"/>
</dbReference>
<organism evidence="9 10">
    <name type="scientific">Candidatus Ornithospirochaeta stercoravium</name>
    <dbReference type="NCBI Taxonomy" id="2840897"/>
    <lineage>
        <taxon>Bacteria</taxon>
        <taxon>Pseudomonadati</taxon>
        <taxon>Spirochaetota</taxon>
        <taxon>Spirochaetia</taxon>
        <taxon>Spirochaetales</taxon>
        <taxon>Spirochaetaceae</taxon>
        <taxon>Spirochaetaceae incertae sedis</taxon>
        <taxon>Candidatus Ornithospirochaeta</taxon>
    </lineage>
</organism>
<dbReference type="CDD" id="cd14791">
    <property type="entry name" value="GH36"/>
    <property type="match status" value="1"/>
</dbReference>
<comment type="catalytic activity">
    <reaction evidence="1 5">
        <text>Hydrolysis of terminal, non-reducing alpha-D-galactose residues in alpha-D-galactosides, including galactose oligosaccharides, galactomannans and galactolipids.</text>
        <dbReference type="EC" id="3.2.1.22"/>
    </reaction>
</comment>
<comment type="similarity">
    <text evidence="5">Belongs to the glycosyl hydrolase.</text>
</comment>
<dbReference type="Gene3D" id="2.70.98.60">
    <property type="entry name" value="alpha-galactosidase from lactobacil brevis"/>
    <property type="match status" value="1"/>
</dbReference>
<gene>
    <name evidence="9" type="ORF">IAA72_07700</name>
</gene>
<evidence type="ECO:0000256" key="1">
    <source>
        <dbReference type="ARBA" id="ARBA00001255"/>
    </source>
</evidence>
<keyword evidence="4 5" id="KW-0326">Glycosidase</keyword>
<reference evidence="9" key="1">
    <citation type="submission" date="2020-10" db="EMBL/GenBank/DDBJ databases">
        <authorList>
            <person name="Gilroy R."/>
        </authorList>
    </citation>
    <scope>NUCLEOTIDE SEQUENCE</scope>
    <source>
        <strain evidence="9">14700</strain>
    </source>
</reference>
<dbReference type="Gene3D" id="3.20.20.70">
    <property type="entry name" value="Aldolase class I"/>
    <property type="match status" value="1"/>
</dbReference>
<dbReference type="AlphaFoldDB" id="A0A9D9NDD3"/>
<dbReference type="InterPro" id="IPR050985">
    <property type="entry name" value="Alpha-glycosidase_related"/>
</dbReference>